<sequence length="91" mass="9717">MKPMKPMEPMKGAEPWWPEDLGSPASSGAQNGMKYAFFPDKQRLLVERDGSVSTYDSGDHRIGGVAQANGGSVTFTSQNGEVDLGSLKKVG</sequence>
<gene>
    <name evidence="2" type="ORF">QO012_002548</name>
</gene>
<dbReference type="Proteomes" id="UP001231124">
    <property type="component" value="Unassembled WGS sequence"/>
</dbReference>
<name>A0ABU0I0B4_9HYPH</name>
<accession>A0ABU0I0B4</accession>
<dbReference type="RefSeq" id="WP_306421669.1">
    <property type="nucleotide sequence ID" value="NZ_BPQE01000025.1"/>
</dbReference>
<evidence type="ECO:0000256" key="1">
    <source>
        <dbReference type="SAM" id="MobiDB-lite"/>
    </source>
</evidence>
<evidence type="ECO:0000313" key="3">
    <source>
        <dbReference type="Proteomes" id="UP001231124"/>
    </source>
</evidence>
<keyword evidence="3" id="KW-1185">Reference proteome</keyword>
<evidence type="ECO:0000313" key="2">
    <source>
        <dbReference type="EMBL" id="MDQ0448043.1"/>
    </source>
</evidence>
<proteinExistence type="predicted"/>
<protein>
    <submittedName>
        <fullName evidence="2">Uncharacterized protein</fullName>
    </submittedName>
</protein>
<comment type="caution">
    <text evidence="2">The sequence shown here is derived from an EMBL/GenBank/DDBJ whole genome shotgun (WGS) entry which is preliminary data.</text>
</comment>
<feature type="compositionally biased region" description="Low complexity" evidence="1">
    <location>
        <begin position="1"/>
        <end position="10"/>
    </location>
</feature>
<dbReference type="EMBL" id="JAUSVP010000006">
    <property type="protein sequence ID" value="MDQ0448043.1"/>
    <property type="molecule type" value="Genomic_DNA"/>
</dbReference>
<reference evidence="2 3" key="1">
    <citation type="submission" date="2023-07" db="EMBL/GenBank/DDBJ databases">
        <title>Genomic Encyclopedia of Type Strains, Phase IV (KMG-IV): sequencing the most valuable type-strain genomes for metagenomic binning, comparative biology and taxonomic classification.</title>
        <authorList>
            <person name="Goeker M."/>
        </authorList>
    </citation>
    <scope>NUCLEOTIDE SEQUENCE [LARGE SCALE GENOMIC DNA]</scope>
    <source>
        <strain evidence="2 3">DSM 19013</strain>
    </source>
</reference>
<organism evidence="2 3">
    <name type="scientific">Methylobacterium aerolatum</name>
    <dbReference type="NCBI Taxonomy" id="418708"/>
    <lineage>
        <taxon>Bacteria</taxon>
        <taxon>Pseudomonadati</taxon>
        <taxon>Pseudomonadota</taxon>
        <taxon>Alphaproteobacteria</taxon>
        <taxon>Hyphomicrobiales</taxon>
        <taxon>Methylobacteriaceae</taxon>
        <taxon>Methylobacterium</taxon>
    </lineage>
</organism>
<feature type="region of interest" description="Disordered" evidence="1">
    <location>
        <begin position="1"/>
        <end position="32"/>
    </location>
</feature>